<dbReference type="SUPFAM" id="SSF47729">
    <property type="entry name" value="IHF-like DNA-binding proteins"/>
    <property type="match status" value="1"/>
</dbReference>
<gene>
    <name evidence="7" type="ORF">METZ01_LOCUS48357</name>
</gene>
<accession>A0A381S2X6</accession>
<evidence type="ECO:0000256" key="6">
    <source>
        <dbReference type="ARBA" id="ARBA00023172"/>
    </source>
</evidence>
<dbReference type="GO" id="GO:0009893">
    <property type="term" value="P:positive regulation of metabolic process"/>
    <property type="evidence" value="ECO:0007669"/>
    <property type="project" value="UniProtKB-ARBA"/>
</dbReference>
<dbReference type="InterPro" id="IPR010992">
    <property type="entry name" value="IHF-like_DNA-bd_dom_sf"/>
</dbReference>
<dbReference type="Pfam" id="PF00216">
    <property type="entry name" value="Bac_DNA_binding"/>
    <property type="match status" value="1"/>
</dbReference>
<dbReference type="SMART" id="SM00411">
    <property type="entry name" value="BHL"/>
    <property type="match status" value="1"/>
</dbReference>
<dbReference type="AlphaFoldDB" id="A0A381S2X6"/>
<dbReference type="InterPro" id="IPR020816">
    <property type="entry name" value="Histone-like_DNA-bd_CS"/>
</dbReference>
<proteinExistence type="predicted"/>
<dbReference type="GO" id="GO:0030527">
    <property type="term" value="F:structural constituent of chromatin"/>
    <property type="evidence" value="ECO:0007669"/>
    <property type="project" value="InterPro"/>
</dbReference>
<organism evidence="7">
    <name type="scientific">marine metagenome</name>
    <dbReference type="NCBI Taxonomy" id="408172"/>
    <lineage>
        <taxon>unclassified sequences</taxon>
        <taxon>metagenomes</taxon>
        <taxon>ecological metagenomes</taxon>
    </lineage>
</organism>
<name>A0A381S2X6_9ZZZZ</name>
<evidence type="ECO:0000256" key="1">
    <source>
        <dbReference type="ARBA" id="ARBA00018329"/>
    </source>
</evidence>
<sequence>MGLNKVESKELVEAFFDEIKKSLINNEEVKLSGFGNFKILNKRERPGRNPKTGEPAIISARKVVTFKAGQKLRKKMSNILSE</sequence>
<reference evidence="7" key="1">
    <citation type="submission" date="2018-05" db="EMBL/GenBank/DDBJ databases">
        <authorList>
            <person name="Lanie J.A."/>
            <person name="Ng W.-L."/>
            <person name="Kazmierczak K.M."/>
            <person name="Andrzejewski T.M."/>
            <person name="Davidsen T.M."/>
            <person name="Wayne K.J."/>
            <person name="Tettelin H."/>
            <person name="Glass J.I."/>
            <person name="Rusch D."/>
            <person name="Podicherti R."/>
            <person name="Tsui H.-C.T."/>
            <person name="Winkler M.E."/>
        </authorList>
    </citation>
    <scope>NUCLEOTIDE SEQUENCE</scope>
</reference>
<protein>
    <recommendedName>
        <fullName evidence="1">Integration host factor subunit alpha</fullName>
    </recommendedName>
</protein>
<evidence type="ECO:0000256" key="5">
    <source>
        <dbReference type="ARBA" id="ARBA00023163"/>
    </source>
</evidence>
<dbReference type="PRINTS" id="PR01727">
    <property type="entry name" value="DNABINDINGHU"/>
</dbReference>
<evidence type="ECO:0000256" key="4">
    <source>
        <dbReference type="ARBA" id="ARBA00023125"/>
    </source>
</evidence>
<keyword evidence="2" id="KW-0810">Translation regulation</keyword>
<dbReference type="CDD" id="cd13835">
    <property type="entry name" value="IHF_A"/>
    <property type="match status" value="1"/>
</dbReference>
<evidence type="ECO:0000256" key="3">
    <source>
        <dbReference type="ARBA" id="ARBA00023015"/>
    </source>
</evidence>
<dbReference type="GO" id="GO:0006355">
    <property type="term" value="P:regulation of DNA-templated transcription"/>
    <property type="evidence" value="ECO:0007669"/>
    <property type="project" value="InterPro"/>
</dbReference>
<evidence type="ECO:0000313" key="7">
    <source>
        <dbReference type="EMBL" id="SUZ95503.1"/>
    </source>
</evidence>
<dbReference type="NCBIfam" id="NF001401">
    <property type="entry name" value="PRK00285.1"/>
    <property type="match status" value="1"/>
</dbReference>
<dbReference type="GO" id="GO:0003677">
    <property type="term" value="F:DNA binding"/>
    <property type="evidence" value="ECO:0007669"/>
    <property type="project" value="UniProtKB-KW"/>
</dbReference>
<keyword evidence="3" id="KW-0805">Transcription regulation</keyword>
<dbReference type="Gene3D" id="4.10.520.10">
    <property type="entry name" value="IHF-like DNA-binding proteins"/>
    <property type="match status" value="1"/>
</dbReference>
<dbReference type="PANTHER" id="PTHR33175">
    <property type="entry name" value="DNA-BINDING PROTEIN HU"/>
    <property type="match status" value="1"/>
</dbReference>
<keyword evidence="5" id="KW-0804">Transcription</keyword>
<dbReference type="GO" id="GO:0006310">
    <property type="term" value="P:DNA recombination"/>
    <property type="evidence" value="ECO:0007669"/>
    <property type="project" value="UniProtKB-KW"/>
</dbReference>
<dbReference type="GO" id="GO:0006417">
    <property type="term" value="P:regulation of translation"/>
    <property type="evidence" value="ECO:0007669"/>
    <property type="project" value="UniProtKB-KW"/>
</dbReference>
<keyword evidence="4" id="KW-0238">DNA-binding</keyword>
<dbReference type="GO" id="GO:0005829">
    <property type="term" value="C:cytosol"/>
    <property type="evidence" value="ECO:0007669"/>
    <property type="project" value="TreeGrafter"/>
</dbReference>
<dbReference type="InterPro" id="IPR005684">
    <property type="entry name" value="IHF_alpha"/>
</dbReference>
<keyword evidence="6" id="KW-0233">DNA recombination</keyword>
<dbReference type="EMBL" id="UINC01002330">
    <property type="protein sequence ID" value="SUZ95503.1"/>
    <property type="molecule type" value="Genomic_DNA"/>
</dbReference>
<dbReference type="InterPro" id="IPR000119">
    <property type="entry name" value="Hist_DNA-bd"/>
</dbReference>
<dbReference type="PANTHER" id="PTHR33175:SF2">
    <property type="entry name" value="INTEGRATION HOST FACTOR SUBUNIT ALPHA"/>
    <property type="match status" value="1"/>
</dbReference>
<evidence type="ECO:0000256" key="2">
    <source>
        <dbReference type="ARBA" id="ARBA00022845"/>
    </source>
</evidence>
<dbReference type="PROSITE" id="PS00045">
    <property type="entry name" value="HISTONE_LIKE"/>
    <property type="match status" value="1"/>
</dbReference>